<keyword evidence="2" id="KW-1185">Reference proteome</keyword>
<dbReference type="Proteomes" id="UP000825015">
    <property type="component" value="Chromosome"/>
</dbReference>
<protein>
    <submittedName>
        <fullName evidence="1">Uncharacterized protein</fullName>
    </submittedName>
</protein>
<reference evidence="1" key="1">
    <citation type="submission" date="2019-06" db="EMBL/GenBank/DDBJ databases">
        <title>Complete genome sequence of Methanobrevibacter arboriphilus strain SA.</title>
        <authorList>
            <person name="Asakawa S."/>
        </authorList>
    </citation>
    <scope>NUCLEOTIDE SEQUENCE</scope>
    <source>
        <strain evidence="1">SA</strain>
    </source>
</reference>
<accession>A0ACA8R3S9</accession>
<dbReference type="EMBL" id="AP019779">
    <property type="protein sequence ID" value="BBL62390.1"/>
    <property type="molecule type" value="Genomic_DNA"/>
</dbReference>
<name>A0ACA8R3S9_METAZ</name>
<organism evidence="1 2">
    <name type="scientific">Methanobrevibacter arboriphilus</name>
    <dbReference type="NCBI Taxonomy" id="39441"/>
    <lineage>
        <taxon>Archaea</taxon>
        <taxon>Methanobacteriati</taxon>
        <taxon>Methanobacteriota</taxon>
        <taxon>Methanomada group</taxon>
        <taxon>Methanobacteria</taxon>
        <taxon>Methanobacteriales</taxon>
        <taxon>Methanobacteriaceae</taxon>
        <taxon>Methanobrevibacter</taxon>
    </lineage>
</organism>
<sequence length="57" mass="6452">MNFRELKRTEKIGWILILISILTGLGVELLHSEEGTYISLLFAVFTLGWLINNCVGD</sequence>
<proteinExistence type="predicted"/>
<evidence type="ECO:0000313" key="2">
    <source>
        <dbReference type="Proteomes" id="UP000825015"/>
    </source>
</evidence>
<gene>
    <name evidence="1" type="ORF">MarbSA_14300</name>
</gene>
<evidence type="ECO:0000313" key="1">
    <source>
        <dbReference type="EMBL" id="BBL62390.1"/>
    </source>
</evidence>